<feature type="chain" id="PRO_5044010087" evidence="1">
    <location>
        <begin position="25"/>
        <end position="132"/>
    </location>
</feature>
<organism evidence="2 3">
    <name type="scientific">Vicia faba</name>
    <name type="common">Broad bean</name>
    <name type="synonym">Faba vulgaris</name>
    <dbReference type="NCBI Taxonomy" id="3906"/>
    <lineage>
        <taxon>Eukaryota</taxon>
        <taxon>Viridiplantae</taxon>
        <taxon>Streptophyta</taxon>
        <taxon>Embryophyta</taxon>
        <taxon>Tracheophyta</taxon>
        <taxon>Spermatophyta</taxon>
        <taxon>Magnoliopsida</taxon>
        <taxon>eudicotyledons</taxon>
        <taxon>Gunneridae</taxon>
        <taxon>Pentapetalae</taxon>
        <taxon>rosids</taxon>
        <taxon>fabids</taxon>
        <taxon>Fabales</taxon>
        <taxon>Fabaceae</taxon>
        <taxon>Papilionoideae</taxon>
        <taxon>50 kb inversion clade</taxon>
        <taxon>NPAAA clade</taxon>
        <taxon>Hologalegina</taxon>
        <taxon>IRL clade</taxon>
        <taxon>Fabeae</taxon>
        <taxon>Vicia</taxon>
    </lineage>
</organism>
<accession>A0AAV0YKP3</accession>
<dbReference type="Proteomes" id="UP001157006">
    <property type="component" value="Chromosome 1L"/>
</dbReference>
<feature type="signal peptide" evidence="1">
    <location>
        <begin position="1"/>
        <end position="24"/>
    </location>
</feature>
<protein>
    <submittedName>
        <fullName evidence="2">Uncharacterized protein</fullName>
    </submittedName>
</protein>
<keyword evidence="3" id="KW-1185">Reference proteome</keyword>
<evidence type="ECO:0000313" key="3">
    <source>
        <dbReference type="Proteomes" id="UP001157006"/>
    </source>
</evidence>
<evidence type="ECO:0000313" key="2">
    <source>
        <dbReference type="EMBL" id="CAI8586630.1"/>
    </source>
</evidence>
<evidence type="ECO:0000256" key="1">
    <source>
        <dbReference type="SAM" id="SignalP"/>
    </source>
</evidence>
<sequence length="132" mass="14433">MKGSFISSMVLIIALMVITSLFQPQTHNKLVAASQNNTDEVATHGCIGLHCLNYFVRDEADLIMDQLAKSNGQPNIQNSLENSKLAFNCGPNKHYGGSSCVDKPSPQYLDTKVTGRCNPKYRDTSYHPAGCP</sequence>
<keyword evidence="1" id="KW-0732">Signal</keyword>
<dbReference type="AlphaFoldDB" id="A0AAV0YKP3"/>
<name>A0AAV0YKP3_VICFA</name>
<gene>
    <name evidence="2" type="ORF">VFH_I262800</name>
</gene>
<dbReference type="EMBL" id="OX451736">
    <property type="protein sequence ID" value="CAI8586630.1"/>
    <property type="molecule type" value="Genomic_DNA"/>
</dbReference>
<reference evidence="2 3" key="1">
    <citation type="submission" date="2023-01" db="EMBL/GenBank/DDBJ databases">
        <authorList>
            <person name="Kreplak J."/>
        </authorList>
    </citation>
    <scope>NUCLEOTIDE SEQUENCE [LARGE SCALE GENOMIC DNA]</scope>
</reference>
<proteinExistence type="predicted"/>